<accession>A0A7T7AJ86</accession>
<dbReference type="RefSeq" id="WP_199568779.1">
    <property type="nucleotide sequence ID" value="NZ_CP066770.1"/>
</dbReference>
<keyword evidence="1" id="KW-0472">Membrane</keyword>
<name>A0A7T7AJ86_9BURK</name>
<dbReference type="Proteomes" id="UP000596205">
    <property type="component" value="Chromosome 2"/>
</dbReference>
<evidence type="ECO:0000313" key="2">
    <source>
        <dbReference type="EMBL" id="QQK04578.1"/>
    </source>
</evidence>
<reference evidence="2 3" key="1">
    <citation type="submission" date="2020-12" db="EMBL/GenBank/DDBJ databases">
        <title>Complete genome sequence of Burkholderia anthina BJQ0011.</title>
        <authorList>
            <person name="Xu Y."/>
        </authorList>
    </citation>
    <scope>NUCLEOTIDE SEQUENCE [LARGE SCALE GENOMIC DNA]</scope>
    <source>
        <strain evidence="2 3">BJQ0011</strain>
    </source>
</reference>
<sequence length="144" mass="13760">MSLKSDAIEVTVTVVVVGGLLWYAARRVGGGLSSLGTSISDAASAAGGAIVDGSSTAWATANTPVVPADTGISAVDGAANIANGIVSAPSSMLDGLSMGLIGGSGGTGGNGGLAGWLMSIIDGSFFAPKSTPDPTFDTGNGAGW</sequence>
<dbReference type="AlphaFoldDB" id="A0A7T7AJ86"/>
<proteinExistence type="predicted"/>
<organism evidence="2 3">
    <name type="scientific">Burkholderia anthina</name>
    <dbReference type="NCBI Taxonomy" id="179879"/>
    <lineage>
        <taxon>Bacteria</taxon>
        <taxon>Pseudomonadati</taxon>
        <taxon>Pseudomonadota</taxon>
        <taxon>Betaproteobacteria</taxon>
        <taxon>Burkholderiales</taxon>
        <taxon>Burkholderiaceae</taxon>
        <taxon>Burkholderia</taxon>
        <taxon>Burkholderia cepacia complex</taxon>
    </lineage>
</organism>
<keyword evidence="1" id="KW-0812">Transmembrane</keyword>
<evidence type="ECO:0000313" key="3">
    <source>
        <dbReference type="Proteomes" id="UP000596205"/>
    </source>
</evidence>
<protein>
    <submittedName>
        <fullName evidence="2">Uncharacterized protein</fullName>
    </submittedName>
</protein>
<dbReference type="KEGG" id="bann:JFN94_24810"/>
<evidence type="ECO:0000256" key="1">
    <source>
        <dbReference type="SAM" id="Phobius"/>
    </source>
</evidence>
<feature type="transmembrane region" description="Helical" evidence="1">
    <location>
        <begin position="7"/>
        <end position="25"/>
    </location>
</feature>
<gene>
    <name evidence="2" type="ORF">JFN94_24810</name>
</gene>
<dbReference type="EMBL" id="CP066770">
    <property type="protein sequence ID" value="QQK04578.1"/>
    <property type="molecule type" value="Genomic_DNA"/>
</dbReference>
<keyword evidence="1" id="KW-1133">Transmembrane helix</keyword>